<proteinExistence type="inferred from homology"/>
<dbReference type="InterPro" id="IPR050360">
    <property type="entry name" value="MFS_Sugar_Transporters"/>
</dbReference>
<accession>A0A1L9SLN7</accession>
<dbReference type="PANTHER" id="PTHR48022:SF2">
    <property type="entry name" value="PLASTIDIC GLUCOSE TRANSPORTER 4"/>
    <property type="match status" value="1"/>
</dbReference>
<gene>
    <name evidence="8" type="ORF">ASPZODRAFT_15498</name>
</gene>
<evidence type="ECO:0000256" key="4">
    <source>
        <dbReference type="ARBA" id="ARBA00022989"/>
    </source>
</evidence>
<feature type="transmembrane region" description="Helical" evidence="6">
    <location>
        <begin position="322"/>
        <end position="341"/>
    </location>
</feature>
<dbReference type="GeneID" id="34612622"/>
<dbReference type="InterPro" id="IPR020846">
    <property type="entry name" value="MFS_dom"/>
</dbReference>
<dbReference type="OrthoDB" id="6612291at2759"/>
<name>A0A1L9SLN7_9EURO</name>
<feature type="transmembrane region" description="Helical" evidence="6">
    <location>
        <begin position="353"/>
        <end position="371"/>
    </location>
</feature>
<keyword evidence="4 6" id="KW-1133">Transmembrane helix</keyword>
<feature type="domain" description="Major facilitator superfamily (MFS) profile" evidence="7">
    <location>
        <begin position="52"/>
        <end position="504"/>
    </location>
</feature>
<dbReference type="InterPro" id="IPR005829">
    <property type="entry name" value="Sugar_transporter_CS"/>
</dbReference>
<comment type="similarity">
    <text evidence="2">Belongs to the major facilitator superfamily. Sugar transporter (TC 2.A.1.1) family.</text>
</comment>
<dbReference type="PROSITE" id="PS00217">
    <property type="entry name" value="SUGAR_TRANSPORT_2"/>
    <property type="match status" value="1"/>
</dbReference>
<reference evidence="9" key="1">
    <citation type="journal article" date="2017" name="Genome Biol.">
        <title>Comparative genomics reveals high biological diversity and specific adaptations in the industrially and medically important fungal genus Aspergillus.</title>
        <authorList>
            <person name="de Vries R.P."/>
            <person name="Riley R."/>
            <person name="Wiebenga A."/>
            <person name="Aguilar-Osorio G."/>
            <person name="Amillis S."/>
            <person name="Uchima C.A."/>
            <person name="Anderluh G."/>
            <person name="Asadollahi M."/>
            <person name="Askin M."/>
            <person name="Barry K."/>
            <person name="Battaglia E."/>
            <person name="Bayram O."/>
            <person name="Benocci T."/>
            <person name="Braus-Stromeyer S.A."/>
            <person name="Caldana C."/>
            <person name="Canovas D."/>
            <person name="Cerqueira G.C."/>
            <person name="Chen F."/>
            <person name="Chen W."/>
            <person name="Choi C."/>
            <person name="Clum A."/>
            <person name="Dos Santos R.A."/>
            <person name="Damasio A.R."/>
            <person name="Diallinas G."/>
            <person name="Emri T."/>
            <person name="Fekete E."/>
            <person name="Flipphi M."/>
            <person name="Freyberg S."/>
            <person name="Gallo A."/>
            <person name="Gournas C."/>
            <person name="Habgood R."/>
            <person name="Hainaut M."/>
            <person name="Harispe M.L."/>
            <person name="Henrissat B."/>
            <person name="Hilden K.S."/>
            <person name="Hope R."/>
            <person name="Hossain A."/>
            <person name="Karabika E."/>
            <person name="Karaffa L."/>
            <person name="Karanyi Z."/>
            <person name="Krasevec N."/>
            <person name="Kuo A."/>
            <person name="Kusch H."/>
            <person name="LaButti K."/>
            <person name="Lagendijk E.L."/>
            <person name="Lapidus A."/>
            <person name="Levasseur A."/>
            <person name="Lindquist E."/>
            <person name="Lipzen A."/>
            <person name="Logrieco A.F."/>
            <person name="MacCabe A."/>
            <person name="Maekelae M.R."/>
            <person name="Malavazi I."/>
            <person name="Melin P."/>
            <person name="Meyer V."/>
            <person name="Mielnichuk N."/>
            <person name="Miskei M."/>
            <person name="Molnar A.P."/>
            <person name="Mule G."/>
            <person name="Ngan C.Y."/>
            <person name="Orejas M."/>
            <person name="Orosz E."/>
            <person name="Ouedraogo J.P."/>
            <person name="Overkamp K.M."/>
            <person name="Park H.-S."/>
            <person name="Perrone G."/>
            <person name="Piumi F."/>
            <person name="Punt P.J."/>
            <person name="Ram A.F."/>
            <person name="Ramon A."/>
            <person name="Rauscher S."/>
            <person name="Record E."/>
            <person name="Riano-Pachon D.M."/>
            <person name="Robert V."/>
            <person name="Roehrig J."/>
            <person name="Ruller R."/>
            <person name="Salamov A."/>
            <person name="Salih N.S."/>
            <person name="Samson R.A."/>
            <person name="Sandor E."/>
            <person name="Sanguinetti M."/>
            <person name="Schuetze T."/>
            <person name="Sepcic K."/>
            <person name="Shelest E."/>
            <person name="Sherlock G."/>
            <person name="Sophianopoulou V."/>
            <person name="Squina F.M."/>
            <person name="Sun H."/>
            <person name="Susca A."/>
            <person name="Todd R.B."/>
            <person name="Tsang A."/>
            <person name="Unkles S.E."/>
            <person name="van de Wiele N."/>
            <person name="van Rossen-Uffink D."/>
            <person name="Oliveira J.V."/>
            <person name="Vesth T.C."/>
            <person name="Visser J."/>
            <person name="Yu J.-H."/>
            <person name="Zhou M."/>
            <person name="Andersen M.R."/>
            <person name="Archer D.B."/>
            <person name="Baker S.E."/>
            <person name="Benoit I."/>
            <person name="Brakhage A.A."/>
            <person name="Braus G.H."/>
            <person name="Fischer R."/>
            <person name="Frisvad J.C."/>
            <person name="Goldman G.H."/>
            <person name="Houbraken J."/>
            <person name="Oakley B."/>
            <person name="Pocsi I."/>
            <person name="Scazzocchio C."/>
            <person name="Seiboth B."/>
            <person name="vanKuyk P.A."/>
            <person name="Wortman J."/>
            <person name="Dyer P.S."/>
            <person name="Grigoriev I.V."/>
        </authorList>
    </citation>
    <scope>NUCLEOTIDE SEQUENCE [LARGE SCALE GENOMIC DNA]</scope>
    <source>
        <strain evidence="9">CBS 506.65</strain>
    </source>
</reference>
<comment type="subcellular location">
    <subcellularLocation>
        <location evidence="1">Membrane</location>
        <topology evidence="1">Multi-pass membrane protein</topology>
    </subcellularLocation>
</comment>
<sequence>MARIDDVKSGADHVEAISDEVHAHLRVAAEEELGKGQSVWKVLIQNPRAFSVVVVVLATAILQGAELSMSGSMLGSQAFCKVMGAWDETSQAYVVAAGHVSAWNAGATPSQFFGYYMAGILSDRYGRKMVIIGSMGLIVIGAIIETESINWKIWLLSKVVMGIATGSIMASSATYVAEVSPRELRGGCLIGYQFFTNLGNLVAAIALDLSAKTWSDPSNPLQWKIPLYIMIALPVVMSAAAFVMLVESPSWLVIKNRLPDAMKSLQWIYPWMTTDDLELELAKLQYTVDKERMENEANRGESWLACLQGSNLRRTGVAMIPALAWVLAGNVVLILSAYFFSLAGESNALQSTVIVQCTGIAVNLFAAILVENQRIGRWLILVVGLFIQTGGMFMIGAVGARWGSTIAGNAVAGNLVIAGVVISNIGCQLGPQAVSFLYASESGSSRLRAKTTSISMSIGSLVGQCTSILFPFILEDWGTQVGFFFGGFGALFLIICLVWVPDYTGRSHAQIDELYARKIPARKFASTDCTGNYGSNVLHDEVSATEP</sequence>
<dbReference type="PROSITE" id="PS50850">
    <property type="entry name" value="MFS"/>
    <property type="match status" value="1"/>
</dbReference>
<dbReference type="GO" id="GO:0016020">
    <property type="term" value="C:membrane"/>
    <property type="evidence" value="ECO:0007669"/>
    <property type="project" value="UniProtKB-SubCell"/>
</dbReference>
<organism evidence="8 9">
    <name type="scientific">Penicilliopsis zonata CBS 506.65</name>
    <dbReference type="NCBI Taxonomy" id="1073090"/>
    <lineage>
        <taxon>Eukaryota</taxon>
        <taxon>Fungi</taxon>
        <taxon>Dikarya</taxon>
        <taxon>Ascomycota</taxon>
        <taxon>Pezizomycotina</taxon>
        <taxon>Eurotiomycetes</taxon>
        <taxon>Eurotiomycetidae</taxon>
        <taxon>Eurotiales</taxon>
        <taxon>Aspergillaceae</taxon>
        <taxon>Penicilliopsis</taxon>
    </lineage>
</organism>
<dbReference type="Gene3D" id="1.20.1250.20">
    <property type="entry name" value="MFS general substrate transporter like domains"/>
    <property type="match status" value="1"/>
</dbReference>
<protein>
    <recommendedName>
        <fullName evidence="7">Major facilitator superfamily (MFS) profile domain-containing protein</fullName>
    </recommendedName>
</protein>
<feature type="transmembrane region" description="Helical" evidence="6">
    <location>
        <begin position="227"/>
        <end position="246"/>
    </location>
</feature>
<evidence type="ECO:0000256" key="2">
    <source>
        <dbReference type="ARBA" id="ARBA00010992"/>
    </source>
</evidence>
<keyword evidence="5 6" id="KW-0472">Membrane</keyword>
<dbReference type="InterPro" id="IPR036259">
    <property type="entry name" value="MFS_trans_sf"/>
</dbReference>
<feature type="transmembrane region" description="Helical" evidence="6">
    <location>
        <begin position="480"/>
        <end position="500"/>
    </location>
</feature>
<dbReference type="Pfam" id="PF00083">
    <property type="entry name" value="Sugar_tr"/>
    <property type="match status" value="1"/>
</dbReference>
<dbReference type="VEuPathDB" id="FungiDB:ASPZODRAFT_15498"/>
<evidence type="ECO:0000313" key="9">
    <source>
        <dbReference type="Proteomes" id="UP000184188"/>
    </source>
</evidence>
<feature type="transmembrane region" description="Helical" evidence="6">
    <location>
        <begin position="415"/>
        <end position="439"/>
    </location>
</feature>
<keyword evidence="9" id="KW-1185">Reference proteome</keyword>
<feature type="transmembrane region" description="Helical" evidence="6">
    <location>
        <begin position="451"/>
        <end position="474"/>
    </location>
</feature>
<evidence type="ECO:0000256" key="6">
    <source>
        <dbReference type="SAM" id="Phobius"/>
    </source>
</evidence>
<dbReference type="AlphaFoldDB" id="A0A1L9SLN7"/>
<feature type="transmembrane region" description="Helical" evidence="6">
    <location>
        <begin position="125"/>
        <end position="144"/>
    </location>
</feature>
<evidence type="ECO:0000256" key="3">
    <source>
        <dbReference type="ARBA" id="ARBA00022692"/>
    </source>
</evidence>
<evidence type="ECO:0000256" key="1">
    <source>
        <dbReference type="ARBA" id="ARBA00004141"/>
    </source>
</evidence>
<evidence type="ECO:0000259" key="7">
    <source>
        <dbReference type="PROSITE" id="PS50850"/>
    </source>
</evidence>
<evidence type="ECO:0000256" key="5">
    <source>
        <dbReference type="ARBA" id="ARBA00023136"/>
    </source>
</evidence>
<dbReference type="PROSITE" id="PS00216">
    <property type="entry name" value="SUGAR_TRANSPORT_1"/>
    <property type="match status" value="1"/>
</dbReference>
<evidence type="ECO:0000313" key="8">
    <source>
        <dbReference type="EMBL" id="OJJ48053.1"/>
    </source>
</evidence>
<dbReference type="EMBL" id="KV878340">
    <property type="protein sequence ID" value="OJJ48053.1"/>
    <property type="molecule type" value="Genomic_DNA"/>
</dbReference>
<dbReference type="SUPFAM" id="SSF103473">
    <property type="entry name" value="MFS general substrate transporter"/>
    <property type="match status" value="1"/>
</dbReference>
<dbReference type="GO" id="GO:0005351">
    <property type="term" value="F:carbohydrate:proton symporter activity"/>
    <property type="evidence" value="ECO:0007669"/>
    <property type="project" value="TreeGrafter"/>
</dbReference>
<dbReference type="Proteomes" id="UP000184188">
    <property type="component" value="Unassembled WGS sequence"/>
</dbReference>
<keyword evidence="3 6" id="KW-0812">Transmembrane</keyword>
<dbReference type="RefSeq" id="XP_022582563.1">
    <property type="nucleotide sequence ID" value="XM_022726158.1"/>
</dbReference>
<feature type="transmembrane region" description="Helical" evidence="6">
    <location>
        <begin position="189"/>
        <end position="207"/>
    </location>
</feature>
<dbReference type="STRING" id="1073090.A0A1L9SLN7"/>
<dbReference type="PANTHER" id="PTHR48022">
    <property type="entry name" value="PLASTIDIC GLUCOSE TRANSPORTER 4"/>
    <property type="match status" value="1"/>
</dbReference>
<feature type="transmembrane region" description="Helical" evidence="6">
    <location>
        <begin position="156"/>
        <end position="177"/>
    </location>
</feature>
<feature type="transmembrane region" description="Helical" evidence="6">
    <location>
        <begin position="378"/>
        <end position="403"/>
    </location>
</feature>
<dbReference type="InterPro" id="IPR005828">
    <property type="entry name" value="MFS_sugar_transport-like"/>
</dbReference>